<organism evidence="2 3">
    <name type="scientific">Prorocentrum cordatum</name>
    <dbReference type="NCBI Taxonomy" id="2364126"/>
    <lineage>
        <taxon>Eukaryota</taxon>
        <taxon>Sar</taxon>
        <taxon>Alveolata</taxon>
        <taxon>Dinophyceae</taxon>
        <taxon>Prorocentrales</taxon>
        <taxon>Prorocentraceae</taxon>
        <taxon>Prorocentrum</taxon>
    </lineage>
</organism>
<protein>
    <submittedName>
        <fullName evidence="2">Uncharacterized protein</fullName>
    </submittedName>
</protein>
<reference evidence="2" key="1">
    <citation type="submission" date="2023-10" db="EMBL/GenBank/DDBJ databases">
        <authorList>
            <person name="Chen Y."/>
            <person name="Shah S."/>
            <person name="Dougan E. K."/>
            <person name="Thang M."/>
            <person name="Chan C."/>
        </authorList>
    </citation>
    <scope>NUCLEOTIDE SEQUENCE [LARGE SCALE GENOMIC DNA]</scope>
</reference>
<evidence type="ECO:0000313" key="3">
    <source>
        <dbReference type="Proteomes" id="UP001189429"/>
    </source>
</evidence>
<evidence type="ECO:0000256" key="1">
    <source>
        <dbReference type="SAM" id="MobiDB-lite"/>
    </source>
</evidence>
<feature type="region of interest" description="Disordered" evidence="1">
    <location>
        <begin position="1"/>
        <end position="24"/>
    </location>
</feature>
<sequence>MPRSRRAFVHPMPDGADVGGGGPGVGGAQLAPPLLTELLRALLVTVGAT</sequence>
<dbReference type="EMBL" id="CAUYUJ010003087">
    <property type="protein sequence ID" value="CAK0803775.1"/>
    <property type="molecule type" value="Genomic_DNA"/>
</dbReference>
<comment type="caution">
    <text evidence="2">The sequence shown here is derived from an EMBL/GenBank/DDBJ whole genome shotgun (WGS) entry which is preliminary data.</text>
</comment>
<keyword evidence="3" id="KW-1185">Reference proteome</keyword>
<name>A0ABN9QK07_9DINO</name>
<proteinExistence type="predicted"/>
<dbReference type="Proteomes" id="UP001189429">
    <property type="component" value="Unassembled WGS sequence"/>
</dbReference>
<gene>
    <name evidence="2" type="ORF">PCOR1329_LOCUS10822</name>
</gene>
<evidence type="ECO:0000313" key="2">
    <source>
        <dbReference type="EMBL" id="CAK0803775.1"/>
    </source>
</evidence>
<accession>A0ABN9QK07</accession>